<keyword evidence="3" id="KW-1185">Reference proteome</keyword>
<name>A0A1G6LB71_9RHOB</name>
<dbReference type="RefSeq" id="WP_245706339.1">
    <property type="nucleotide sequence ID" value="NZ_FMZV01000002.1"/>
</dbReference>
<reference evidence="3" key="1">
    <citation type="submission" date="2016-10" db="EMBL/GenBank/DDBJ databases">
        <authorList>
            <person name="Varghese N."/>
            <person name="Submissions S."/>
        </authorList>
    </citation>
    <scope>NUCLEOTIDE SEQUENCE [LARGE SCALE GENOMIC DNA]</scope>
    <source>
        <strain evidence="3">CGMCC 1.9108</strain>
    </source>
</reference>
<dbReference type="Gene3D" id="1.10.10.10">
    <property type="entry name" value="Winged helix-like DNA-binding domain superfamily/Winged helix DNA-binding domain"/>
    <property type="match status" value="1"/>
</dbReference>
<sequence>MPTRYALRPLEYFVAAARVNVSSPSISAAISQFELEFDVPLFVRQHAQGLSLIQAGRVMPD</sequence>
<dbReference type="Proteomes" id="UP000199628">
    <property type="component" value="Unassembled WGS sequence"/>
</dbReference>
<dbReference type="STRING" id="639004.SAMN04488239_102197"/>
<evidence type="ECO:0000313" key="3">
    <source>
        <dbReference type="Proteomes" id="UP000199628"/>
    </source>
</evidence>
<evidence type="ECO:0000313" key="2">
    <source>
        <dbReference type="EMBL" id="SDC40491.1"/>
    </source>
</evidence>
<dbReference type="InterPro" id="IPR036388">
    <property type="entry name" value="WH-like_DNA-bd_sf"/>
</dbReference>
<accession>A0A1G6LB71</accession>
<dbReference type="EMBL" id="FMZV01000002">
    <property type="protein sequence ID" value="SDC40491.1"/>
    <property type="molecule type" value="Genomic_DNA"/>
</dbReference>
<feature type="domain" description="HTH lysR-type" evidence="1">
    <location>
        <begin position="15"/>
        <end position="53"/>
    </location>
</feature>
<dbReference type="PROSITE" id="PS50931">
    <property type="entry name" value="HTH_LYSR"/>
    <property type="match status" value="1"/>
</dbReference>
<dbReference type="Pfam" id="PF00126">
    <property type="entry name" value="HTH_1"/>
    <property type="match status" value="1"/>
</dbReference>
<dbReference type="AlphaFoldDB" id="A0A1G6LB71"/>
<dbReference type="GO" id="GO:0003700">
    <property type="term" value="F:DNA-binding transcription factor activity"/>
    <property type="evidence" value="ECO:0007669"/>
    <property type="project" value="InterPro"/>
</dbReference>
<organism evidence="2 3">
    <name type="scientific">Ruegeria marina</name>
    <dbReference type="NCBI Taxonomy" id="639004"/>
    <lineage>
        <taxon>Bacteria</taxon>
        <taxon>Pseudomonadati</taxon>
        <taxon>Pseudomonadota</taxon>
        <taxon>Alphaproteobacteria</taxon>
        <taxon>Rhodobacterales</taxon>
        <taxon>Roseobacteraceae</taxon>
        <taxon>Ruegeria</taxon>
    </lineage>
</organism>
<evidence type="ECO:0000259" key="1">
    <source>
        <dbReference type="PROSITE" id="PS50931"/>
    </source>
</evidence>
<protein>
    <submittedName>
        <fullName evidence="2">Regulatory helix-turn-helix protein, lysR family</fullName>
    </submittedName>
</protein>
<dbReference type="InterPro" id="IPR000847">
    <property type="entry name" value="LysR_HTH_N"/>
</dbReference>
<dbReference type="SUPFAM" id="SSF46785">
    <property type="entry name" value="Winged helix' DNA-binding domain"/>
    <property type="match status" value="1"/>
</dbReference>
<dbReference type="InterPro" id="IPR036390">
    <property type="entry name" value="WH_DNA-bd_sf"/>
</dbReference>
<proteinExistence type="predicted"/>
<gene>
    <name evidence="2" type="ORF">SAMN04488239_102197</name>
</gene>